<dbReference type="PANTHER" id="PTHR33085">
    <property type="entry name" value="OS12G0113100 PROTEIN-RELATED"/>
    <property type="match status" value="1"/>
</dbReference>
<dbReference type="AlphaFoldDB" id="A0ABC9G419"/>
<reference evidence="1 2" key="2">
    <citation type="submission" date="2024-10" db="EMBL/GenBank/DDBJ databases">
        <authorList>
            <person name="Ryan C."/>
        </authorList>
    </citation>
    <scope>NUCLEOTIDE SEQUENCE [LARGE SCALE GENOMIC DNA]</scope>
</reference>
<reference evidence="2" key="1">
    <citation type="submission" date="2024-06" db="EMBL/GenBank/DDBJ databases">
        <authorList>
            <person name="Ryan C."/>
        </authorList>
    </citation>
    <scope>NUCLEOTIDE SEQUENCE [LARGE SCALE GENOMIC DNA]</scope>
</reference>
<dbReference type="InterPro" id="IPR012871">
    <property type="entry name" value="DUF1668_ORYSA"/>
</dbReference>
<accession>A0ABC9G419</accession>
<proteinExistence type="predicted"/>
<dbReference type="EMBL" id="OZ075118">
    <property type="protein sequence ID" value="CAL5086944.1"/>
    <property type="molecule type" value="Genomic_DNA"/>
</dbReference>
<gene>
    <name evidence="1" type="ORF">URODEC1_LOCUS111900</name>
</gene>
<dbReference type="PANTHER" id="PTHR33085:SF113">
    <property type="entry name" value="OS05G0126000 PROTEIN"/>
    <property type="match status" value="1"/>
</dbReference>
<protein>
    <submittedName>
        <fullName evidence="1">Uncharacterized protein</fullName>
    </submittedName>
</protein>
<sequence length="380" mass="42669">MMINRRFVNIVAENYKSGMYSLHRLDVSKHLFYPSAAEADAAASMKNGAAGPAAIPRLERLPPPCISFQPTPTSVSDWTSLPFFALASPRRSEGRIITCTKEGDSVVYDADSNSNQVMPSMRGYKGIQPTSIISTGNPDAEQEDLYVLHSGFHVLRFGSADLVYDFPGSRKSWHWDSLPRPPINDAVRSHTVIDGGRTICLSSFPDRFGTCCFDTVEREWWHAGYWELPFEGGVEYIPDLGLWLGFSPEKPNHLCATSDLSEMEQLIAMEQPPEVSHVLEDLDTPRNWFPIRAKLINLGGGRFCVARVFQEVVMDTEDESEDLDLSHFYQDLDLLGHEFSVLTGVELVTSGSSGGKKLEGIRIHKSIRYIFSRDMIRWEL</sequence>
<dbReference type="Proteomes" id="UP001497457">
    <property type="component" value="Chromosome 8b"/>
</dbReference>
<name>A0ABC9G419_9POAL</name>
<evidence type="ECO:0000313" key="2">
    <source>
        <dbReference type="Proteomes" id="UP001497457"/>
    </source>
</evidence>
<evidence type="ECO:0000313" key="1">
    <source>
        <dbReference type="EMBL" id="CAL5086944.1"/>
    </source>
</evidence>
<keyword evidence="2" id="KW-1185">Reference proteome</keyword>
<organism evidence="1 2">
    <name type="scientific">Urochloa decumbens</name>
    <dbReference type="NCBI Taxonomy" id="240449"/>
    <lineage>
        <taxon>Eukaryota</taxon>
        <taxon>Viridiplantae</taxon>
        <taxon>Streptophyta</taxon>
        <taxon>Embryophyta</taxon>
        <taxon>Tracheophyta</taxon>
        <taxon>Spermatophyta</taxon>
        <taxon>Magnoliopsida</taxon>
        <taxon>Liliopsida</taxon>
        <taxon>Poales</taxon>
        <taxon>Poaceae</taxon>
        <taxon>PACMAD clade</taxon>
        <taxon>Panicoideae</taxon>
        <taxon>Panicodae</taxon>
        <taxon>Paniceae</taxon>
        <taxon>Melinidinae</taxon>
        <taxon>Urochloa</taxon>
    </lineage>
</organism>
<dbReference type="Pfam" id="PF07893">
    <property type="entry name" value="DUF1668"/>
    <property type="match status" value="1"/>
</dbReference>